<dbReference type="Gene3D" id="1.10.510.10">
    <property type="entry name" value="Transferase(Phosphotransferase) domain 1"/>
    <property type="match status" value="1"/>
</dbReference>
<keyword evidence="7" id="KW-0732">Signal</keyword>
<comment type="subcellular location">
    <subcellularLocation>
        <location evidence="1">Membrane</location>
        <topology evidence="1">Single-pass type I membrane protein</topology>
    </subcellularLocation>
</comment>
<evidence type="ECO:0000313" key="24">
    <source>
        <dbReference type="EMBL" id="KAG0577756.1"/>
    </source>
</evidence>
<dbReference type="FunFam" id="3.30.200.20:FF:000178">
    <property type="entry name" value="serine/threonine-protein kinase PBS1-like"/>
    <property type="match status" value="1"/>
</dbReference>
<evidence type="ECO:0000256" key="3">
    <source>
        <dbReference type="ARBA" id="ARBA00022536"/>
    </source>
</evidence>
<dbReference type="Pfam" id="PF01453">
    <property type="entry name" value="B_lectin"/>
    <property type="match status" value="1"/>
</dbReference>
<evidence type="ECO:0000256" key="20">
    <source>
        <dbReference type="PROSITE-ProRule" id="PRU10141"/>
    </source>
</evidence>
<evidence type="ECO:0000256" key="2">
    <source>
        <dbReference type="ARBA" id="ARBA00022527"/>
    </source>
</evidence>
<dbReference type="InterPro" id="IPR000719">
    <property type="entry name" value="Prot_kinase_dom"/>
</dbReference>
<comment type="catalytic activity">
    <reaction evidence="18 19">
        <text>L-seryl-[protein] + ATP = O-phospho-L-seryl-[protein] + ADP + H(+)</text>
        <dbReference type="Rhea" id="RHEA:17989"/>
        <dbReference type="Rhea" id="RHEA-COMP:9863"/>
        <dbReference type="Rhea" id="RHEA-COMP:11604"/>
        <dbReference type="ChEBI" id="CHEBI:15378"/>
        <dbReference type="ChEBI" id="CHEBI:29999"/>
        <dbReference type="ChEBI" id="CHEBI:30616"/>
        <dbReference type="ChEBI" id="CHEBI:83421"/>
        <dbReference type="ChEBI" id="CHEBI:456216"/>
        <dbReference type="EC" id="2.7.11.1"/>
    </reaction>
</comment>
<dbReference type="InterPro" id="IPR024171">
    <property type="entry name" value="SRK-like_kinase"/>
</dbReference>
<keyword evidence="15" id="KW-0675">Receptor</keyword>
<keyword evidence="12 21" id="KW-1133">Transmembrane helix</keyword>
<dbReference type="SUPFAM" id="SSF56112">
    <property type="entry name" value="Protein kinase-like (PK-like)"/>
    <property type="match status" value="1"/>
</dbReference>
<keyword evidence="4" id="KW-0597">Phosphoprotein</keyword>
<evidence type="ECO:0000259" key="22">
    <source>
        <dbReference type="PROSITE" id="PS50011"/>
    </source>
</evidence>
<evidence type="ECO:0000256" key="10">
    <source>
        <dbReference type="ARBA" id="ARBA00022777"/>
    </source>
</evidence>
<evidence type="ECO:0000256" key="9">
    <source>
        <dbReference type="ARBA" id="ARBA00022741"/>
    </source>
</evidence>
<protein>
    <recommendedName>
        <fullName evidence="19">Receptor-like serine/threonine-protein kinase</fullName>
        <ecNumber evidence="19">2.7.11.1</ecNumber>
    </recommendedName>
</protein>
<keyword evidence="8" id="KW-0430">Lectin</keyword>
<evidence type="ECO:0000256" key="11">
    <source>
        <dbReference type="ARBA" id="ARBA00022840"/>
    </source>
</evidence>
<comment type="caution">
    <text evidence="24">The sequence shown here is derived from an EMBL/GenBank/DDBJ whole genome shotgun (WGS) entry which is preliminary data.</text>
</comment>
<dbReference type="Pfam" id="PF00069">
    <property type="entry name" value="Pkinase"/>
    <property type="match status" value="1"/>
</dbReference>
<dbReference type="PROSITE" id="PS00108">
    <property type="entry name" value="PROTEIN_KINASE_ST"/>
    <property type="match status" value="1"/>
</dbReference>
<dbReference type="InterPro" id="IPR051343">
    <property type="entry name" value="G-type_lectin_kinases/EP1-like"/>
</dbReference>
<keyword evidence="14" id="KW-1015">Disulfide bond</keyword>
<keyword evidence="25" id="KW-1185">Reference proteome</keyword>
<keyword evidence="11 19" id="KW-0067">ATP-binding</keyword>
<dbReference type="PIRSF" id="PIRSF000641">
    <property type="entry name" value="SRK"/>
    <property type="match status" value="1"/>
</dbReference>
<name>A0A8T0I3T7_CERPU</name>
<dbReference type="GO" id="GO:0005524">
    <property type="term" value="F:ATP binding"/>
    <property type="evidence" value="ECO:0007669"/>
    <property type="project" value="UniProtKB-UniRule"/>
</dbReference>
<reference evidence="24" key="1">
    <citation type="submission" date="2020-06" db="EMBL/GenBank/DDBJ databases">
        <title>WGS assembly of Ceratodon purpureus strain R40.</title>
        <authorList>
            <person name="Carey S.B."/>
            <person name="Jenkins J."/>
            <person name="Shu S."/>
            <person name="Lovell J.T."/>
            <person name="Sreedasyam A."/>
            <person name="Maumus F."/>
            <person name="Tiley G.P."/>
            <person name="Fernandez-Pozo N."/>
            <person name="Barry K."/>
            <person name="Chen C."/>
            <person name="Wang M."/>
            <person name="Lipzen A."/>
            <person name="Daum C."/>
            <person name="Saski C.A."/>
            <person name="Payton A.C."/>
            <person name="Mcbreen J.C."/>
            <person name="Conrad R.E."/>
            <person name="Kollar L.M."/>
            <person name="Olsson S."/>
            <person name="Huttunen S."/>
            <person name="Landis J.B."/>
            <person name="Wickett N.J."/>
            <person name="Johnson M.G."/>
            <person name="Rensing S.A."/>
            <person name="Grimwood J."/>
            <person name="Schmutz J."/>
            <person name="Mcdaniel S.F."/>
        </authorList>
    </citation>
    <scope>NUCLEOTIDE SEQUENCE</scope>
    <source>
        <strain evidence="24">R40</strain>
    </source>
</reference>
<accession>A0A8T0I3T7</accession>
<keyword evidence="2 19" id="KW-0723">Serine/threonine-protein kinase</keyword>
<evidence type="ECO:0000256" key="21">
    <source>
        <dbReference type="SAM" id="Phobius"/>
    </source>
</evidence>
<evidence type="ECO:0000256" key="1">
    <source>
        <dbReference type="ARBA" id="ARBA00004479"/>
    </source>
</evidence>
<evidence type="ECO:0000256" key="4">
    <source>
        <dbReference type="ARBA" id="ARBA00022553"/>
    </source>
</evidence>
<feature type="transmembrane region" description="Helical" evidence="21">
    <location>
        <begin position="15"/>
        <end position="37"/>
    </location>
</feature>
<feature type="transmembrane region" description="Helical" evidence="21">
    <location>
        <begin position="524"/>
        <end position="550"/>
    </location>
</feature>
<feature type="binding site" evidence="20">
    <location>
        <position position="605"/>
    </location>
    <ligand>
        <name>ATP</name>
        <dbReference type="ChEBI" id="CHEBI:30616"/>
    </ligand>
</feature>
<dbReference type="SUPFAM" id="SSF51110">
    <property type="entry name" value="alpha-D-mannose-specific plant lectins"/>
    <property type="match status" value="1"/>
</dbReference>
<dbReference type="GO" id="GO:0030246">
    <property type="term" value="F:carbohydrate binding"/>
    <property type="evidence" value="ECO:0007669"/>
    <property type="project" value="UniProtKB-KW"/>
</dbReference>
<dbReference type="PROSITE" id="PS00107">
    <property type="entry name" value="PROTEIN_KINASE_ATP"/>
    <property type="match status" value="1"/>
</dbReference>
<dbReference type="EC" id="2.7.11.1" evidence="19"/>
<comment type="similarity">
    <text evidence="19">Belongs to the protein kinase superfamily. Ser/Thr protein kinase family.</text>
</comment>
<evidence type="ECO:0000256" key="6">
    <source>
        <dbReference type="ARBA" id="ARBA00022692"/>
    </source>
</evidence>
<comment type="catalytic activity">
    <reaction evidence="17 19">
        <text>L-threonyl-[protein] + ATP = O-phospho-L-threonyl-[protein] + ADP + H(+)</text>
        <dbReference type="Rhea" id="RHEA:46608"/>
        <dbReference type="Rhea" id="RHEA-COMP:11060"/>
        <dbReference type="Rhea" id="RHEA-COMP:11605"/>
        <dbReference type="ChEBI" id="CHEBI:15378"/>
        <dbReference type="ChEBI" id="CHEBI:30013"/>
        <dbReference type="ChEBI" id="CHEBI:30616"/>
        <dbReference type="ChEBI" id="CHEBI:61977"/>
        <dbReference type="ChEBI" id="CHEBI:456216"/>
        <dbReference type="EC" id="2.7.11.1"/>
    </reaction>
</comment>
<gene>
    <name evidence="24" type="ORF">KC19_5G179000</name>
</gene>
<keyword evidence="13 21" id="KW-0472">Membrane</keyword>
<keyword evidence="6 21" id="KW-0812">Transmembrane</keyword>
<organism evidence="24 25">
    <name type="scientific">Ceratodon purpureus</name>
    <name type="common">Fire moss</name>
    <name type="synonym">Dicranum purpureum</name>
    <dbReference type="NCBI Taxonomy" id="3225"/>
    <lineage>
        <taxon>Eukaryota</taxon>
        <taxon>Viridiplantae</taxon>
        <taxon>Streptophyta</taxon>
        <taxon>Embryophyta</taxon>
        <taxon>Bryophyta</taxon>
        <taxon>Bryophytina</taxon>
        <taxon>Bryopsida</taxon>
        <taxon>Dicranidae</taxon>
        <taxon>Pseudoditrichales</taxon>
        <taxon>Ditrichaceae</taxon>
        <taxon>Ceratodon</taxon>
    </lineage>
</organism>
<dbReference type="Gene3D" id="3.30.200.20">
    <property type="entry name" value="Phosphorylase Kinase, domain 1"/>
    <property type="match status" value="1"/>
</dbReference>
<evidence type="ECO:0000256" key="8">
    <source>
        <dbReference type="ARBA" id="ARBA00022734"/>
    </source>
</evidence>
<dbReference type="SMART" id="SM00220">
    <property type="entry name" value="S_TKc"/>
    <property type="match status" value="1"/>
</dbReference>
<dbReference type="EMBL" id="CM026425">
    <property type="protein sequence ID" value="KAG0577756.1"/>
    <property type="molecule type" value="Genomic_DNA"/>
</dbReference>
<dbReference type="PROSITE" id="PS50927">
    <property type="entry name" value="BULB_LECTIN"/>
    <property type="match status" value="1"/>
</dbReference>
<dbReference type="InterPro" id="IPR017441">
    <property type="entry name" value="Protein_kinase_ATP_BS"/>
</dbReference>
<dbReference type="InterPro" id="IPR011009">
    <property type="entry name" value="Kinase-like_dom_sf"/>
</dbReference>
<keyword evidence="9 19" id="KW-0547">Nucleotide-binding</keyword>
<evidence type="ECO:0000256" key="17">
    <source>
        <dbReference type="ARBA" id="ARBA00047899"/>
    </source>
</evidence>
<evidence type="ECO:0000313" key="25">
    <source>
        <dbReference type="Proteomes" id="UP000822688"/>
    </source>
</evidence>
<evidence type="ECO:0000256" key="16">
    <source>
        <dbReference type="ARBA" id="ARBA00023180"/>
    </source>
</evidence>
<sequence>MGCGNVVGGIMGRDLSIVVLLVIFGIPVLHDAAPLVLSPDWMVINDPKSGQPQACTIDLCFVNIICSEGSFSFGFARTSDELSVLAIAFIGYGNIGQPIIEVVWSANRNSPVKDNSTLSLSDGNLVLRDKDQATVVWSTELPPGKNIARLEMQDGAYSNTLMMDANMQTLVSPVGNLVMKDADNQTLWESFSYPTDTLMPGQIWTNGMSLIAGSSITNGSEGSYEIVMESKALVLYTTLGSPSGFQPYWMSPQRYSLDELYRSEANSTTAHIGRAMDANGTIPGIDQFMYFRIVICNNDNCSENFPAHIGFVGPQIPIYYFLRLDYDGVLRYYYFGKETLSWNQVTSNNTIACLHPVSCGPYEICSTNGPNLIGNNCRCPFGEPGVAPNVQHQNASNQHNCNPGWNTTSCMVKKVINGSDSIIDLLEVQDVSYFRNRYDLDAALLNGSSQECKKLCFNDCSCAAAFFWSGSTIDHSACFLVSEPLLSMYTTSFVPADELPEIGGQYSAFIKYIRKKDHQKKLSAWKLGVIIACGGLLLLSVSTCVIIVVMEKNQLLELFPDIPPTTFSFKELDIATKHFSKVLGEGGFGTVFEGVLPSGKKVAVKRLEGSNQGEKEFTSEVETVALNHQHLVRLWGFCSEGAHRMLVYECMNNGSLDRWLFREAFLCWAHRYQIAIDTAKGLSYLHQDCRHTIIHLDVKPQNILLDDQFHAKVADFGMSKLFDDSNRTEVMTGMRGTRGYLAPEWLLHEGITVKCDVYSYGMVLLEIVSGRKNMDLNAGPEKYYFPAWTVQRMREEAWNDIVDLRLQTLLNPKELMQVKEVVKIAMWCIQDSPTLRPTMAMVVQMLEGSVEVDDPPLQFDFLSMGFGTEGSVNGTNSTFATTSNFSSERACNPRAVAYGSFCNPDSNSYMSPR</sequence>
<evidence type="ECO:0000256" key="19">
    <source>
        <dbReference type="PIRNR" id="PIRNR000641"/>
    </source>
</evidence>
<evidence type="ECO:0000256" key="14">
    <source>
        <dbReference type="ARBA" id="ARBA00023157"/>
    </source>
</evidence>
<dbReference type="GO" id="GO:0004674">
    <property type="term" value="F:protein serine/threonine kinase activity"/>
    <property type="evidence" value="ECO:0007669"/>
    <property type="project" value="UniProtKB-KW"/>
</dbReference>
<dbReference type="InterPro" id="IPR036426">
    <property type="entry name" value="Bulb-type_lectin_dom_sf"/>
</dbReference>
<dbReference type="Gene3D" id="2.90.10.10">
    <property type="entry name" value="Bulb-type lectin domain"/>
    <property type="match status" value="1"/>
</dbReference>
<evidence type="ECO:0000256" key="13">
    <source>
        <dbReference type="ARBA" id="ARBA00023136"/>
    </source>
</evidence>
<dbReference type="AlphaFoldDB" id="A0A8T0I3T7"/>
<keyword evidence="3" id="KW-0245">EGF-like domain</keyword>
<evidence type="ECO:0000256" key="15">
    <source>
        <dbReference type="ARBA" id="ARBA00023170"/>
    </source>
</evidence>
<evidence type="ECO:0000259" key="23">
    <source>
        <dbReference type="PROSITE" id="PS50927"/>
    </source>
</evidence>
<dbReference type="PROSITE" id="PS50011">
    <property type="entry name" value="PROTEIN_KINASE_DOM"/>
    <property type="match status" value="1"/>
</dbReference>
<evidence type="ECO:0000256" key="5">
    <source>
        <dbReference type="ARBA" id="ARBA00022679"/>
    </source>
</evidence>
<feature type="domain" description="Protein kinase" evidence="22">
    <location>
        <begin position="577"/>
        <end position="857"/>
    </location>
</feature>
<keyword evidence="16" id="KW-0325">Glycoprotein</keyword>
<dbReference type="PANTHER" id="PTHR47976">
    <property type="entry name" value="G-TYPE LECTIN S-RECEPTOR-LIKE SERINE/THREONINE-PROTEIN KINASE SD2-5"/>
    <property type="match status" value="1"/>
</dbReference>
<dbReference type="Proteomes" id="UP000822688">
    <property type="component" value="Chromosome 5"/>
</dbReference>
<dbReference type="FunFam" id="1.10.510.10:FF:000248">
    <property type="entry name" value="S-receptor-like kinase 5"/>
    <property type="match status" value="1"/>
</dbReference>
<feature type="domain" description="Bulb-type lectin" evidence="23">
    <location>
        <begin position="62"/>
        <end position="192"/>
    </location>
</feature>
<dbReference type="SMART" id="SM00108">
    <property type="entry name" value="B_lectin"/>
    <property type="match status" value="1"/>
</dbReference>
<evidence type="ECO:0000256" key="12">
    <source>
        <dbReference type="ARBA" id="ARBA00022989"/>
    </source>
</evidence>
<dbReference type="InterPro" id="IPR001480">
    <property type="entry name" value="Bulb-type_lectin_dom"/>
</dbReference>
<keyword evidence="10 19" id="KW-0418">Kinase</keyword>
<evidence type="ECO:0000256" key="7">
    <source>
        <dbReference type="ARBA" id="ARBA00022729"/>
    </source>
</evidence>
<dbReference type="InterPro" id="IPR008271">
    <property type="entry name" value="Ser/Thr_kinase_AS"/>
</dbReference>
<dbReference type="PANTHER" id="PTHR47976:SF115">
    <property type="entry name" value="RECEPTOR-LIKE SERINE_THREONINE-PROTEIN KINASE"/>
    <property type="match status" value="1"/>
</dbReference>
<dbReference type="GO" id="GO:0016020">
    <property type="term" value="C:membrane"/>
    <property type="evidence" value="ECO:0007669"/>
    <property type="project" value="UniProtKB-SubCell"/>
</dbReference>
<keyword evidence="5 19" id="KW-0808">Transferase</keyword>
<proteinExistence type="inferred from homology"/>
<evidence type="ECO:0000256" key="18">
    <source>
        <dbReference type="ARBA" id="ARBA00048679"/>
    </source>
</evidence>